<dbReference type="AlphaFoldDB" id="A0A099EU12"/>
<evidence type="ECO:0000313" key="3">
    <source>
        <dbReference type="Proteomes" id="UP000029917"/>
    </source>
</evidence>
<keyword evidence="1" id="KW-1133">Transmembrane helix</keyword>
<feature type="transmembrane region" description="Helical" evidence="1">
    <location>
        <begin position="15"/>
        <end position="39"/>
    </location>
</feature>
<comment type="caution">
    <text evidence="2">The sequence shown here is derived from an EMBL/GenBank/DDBJ whole genome shotgun (WGS) entry which is preliminary data.</text>
</comment>
<protein>
    <submittedName>
        <fullName evidence="2">Rod shape-determining protein MreD</fullName>
    </submittedName>
</protein>
<dbReference type="RefSeq" id="WP_036722012.1">
    <property type="nucleotide sequence ID" value="NZ_JRKS01000084.1"/>
</dbReference>
<evidence type="ECO:0000256" key="1">
    <source>
        <dbReference type="SAM" id="Phobius"/>
    </source>
</evidence>
<name>A0A099EU12_9RHOB</name>
<accession>A0A099EU12</accession>
<feature type="transmembrane region" description="Helical" evidence="1">
    <location>
        <begin position="109"/>
        <end position="126"/>
    </location>
</feature>
<dbReference type="OrthoDB" id="7629477at2"/>
<proteinExistence type="predicted"/>
<evidence type="ECO:0000313" key="2">
    <source>
        <dbReference type="EMBL" id="KGJ01890.1"/>
    </source>
</evidence>
<feature type="transmembrane region" description="Helical" evidence="1">
    <location>
        <begin position="59"/>
        <end position="88"/>
    </location>
</feature>
<organism evidence="2 3">
    <name type="scientific">Paracoccus sphaerophysae</name>
    <dbReference type="NCBI Taxonomy" id="690417"/>
    <lineage>
        <taxon>Bacteria</taxon>
        <taxon>Pseudomonadati</taxon>
        <taxon>Pseudomonadota</taxon>
        <taxon>Alphaproteobacteria</taxon>
        <taxon>Rhodobacterales</taxon>
        <taxon>Paracoccaceae</taxon>
        <taxon>Paracoccus</taxon>
    </lineage>
</organism>
<keyword evidence="1" id="KW-0812">Transmembrane</keyword>
<reference evidence="2 3" key="1">
    <citation type="submission" date="2014-09" db="EMBL/GenBank/DDBJ databases">
        <authorList>
            <person name="McGinnis J.M."/>
            <person name="Wolfgang W.J."/>
        </authorList>
    </citation>
    <scope>NUCLEOTIDE SEQUENCE [LARGE SCALE GENOMIC DNA]</scope>
    <source>
        <strain evidence="2 3">HAMBI 3106</strain>
    </source>
</reference>
<keyword evidence="3" id="KW-1185">Reference proteome</keyword>
<keyword evidence="1" id="KW-0472">Membrane</keyword>
<gene>
    <name evidence="2" type="ORF">IC63_15800</name>
</gene>
<feature type="transmembrane region" description="Helical" evidence="1">
    <location>
        <begin position="146"/>
        <end position="166"/>
    </location>
</feature>
<dbReference type="EMBL" id="JRKS01000084">
    <property type="protein sequence ID" value="KGJ01890.1"/>
    <property type="molecule type" value="Genomic_DNA"/>
</dbReference>
<sequence length="179" mass="19138">MIAAPRQRQLIGQSLYVAAGLALIVGALLPLAPGRIGWAGPDWLAALTLAWVLRRPEQVPVLIVAALMLAADILLMRPIGLGAAIAVVATEAARRRAEPWQEQGFVAEWARVAMLMLLMVLADRVARALFVIPPVLAPMPPLGQDILRLIATVFAYPVVVAVTRALGLRRAAPGELELV</sequence>
<reference evidence="2 3" key="2">
    <citation type="submission" date="2014-10" db="EMBL/GenBank/DDBJ databases">
        <title>Paracoccus sanguinis sp. nov., isolated from clinical specimens of New York State patients.</title>
        <authorList>
            <person name="Mingle L.A."/>
            <person name="Cole J.A."/>
            <person name="Lapierre P."/>
            <person name="Musser K.A."/>
        </authorList>
    </citation>
    <scope>NUCLEOTIDE SEQUENCE [LARGE SCALE GENOMIC DNA]</scope>
    <source>
        <strain evidence="2 3">HAMBI 3106</strain>
    </source>
</reference>
<dbReference type="STRING" id="690417.IC63_15800"/>
<dbReference type="Proteomes" id="UP000029917">
    <property type="component" value="Unassembled WGS sequence"/>
</dbReference>